<dbReference type="CDD" id="cd16329">
    <property type="entry name" value="LolA_like"/>
    <property type="match status" value="1"/>
</dbReference>
<protein>
    <submittedName>
        <fullName evidence="3">DUF1329 domain-containing protein</fullName>
    </submittedName>
</protein>
<feature type="chain" id="PRO_5017354791" evidence="2">
    <location>
        <begin position="24"/>
        <end position="452"/>
    </location>
</feature>
<accession>A0A3A3G8S0</accession>
<dbReference type="AlphaFoldDB" id="A0A3A3G8S0"/>
<dbReference type="Proteomes" id="UP000265955">
    <property type="component" value="Unassembled WGS sequence"/>
</dbReference>
<sequence length="452" mass="49720">MNKLVKAMIAAGLVAAQTGALHAAVTADEAKKLGTTLTQVGAEKAGNKDGSIPEYTGGLTTAPAGFDKSKGVRPDPFASEKPLFSVDAKNMDKYANKLTEGTKALMKAHSGYRIDVYKTHRTAALPKSVLENTVKNATRAKMSDDGASMIGARAGIPFPIPKNGTEVMMNSLGRYQGVSYVVPKYTAYNVDSAGKLVMASQGAWTQDSPYYDESKSEAPTTLSRARASYTGPARRAGEAIMTTEPLDYSDKGRRAYQYLPGQRRVRLAPDLAYDTPNPSTAGMSTFDDVNLFNGKADRFDFKLVGKKEIYVPYNAYRFTYHDKPEEVFQAKFINPAMVRWELHRVWVVEAAVKEGKRHIYSKRTFYVDEDSWITLASDQYDGRGQLWRPGFNYMTQNYDVLAQTSVVVGHYDLIAGSYYINLWPSTGGVKISDTMTPESSWAPDALAGQGVR</sequence>
<dbReference type="RefSeq" id="WP_119768495.1">
    <property type="nucleotide sequence ID" value="NZ_QYUO01000001.1"/>
</dbReference>
<gene>
    <name evidence="3" type="ORF">D3871_08495</name>
</gene>
<dbReference type="Pfam" id="PF07044">
    <property type="entry name" value="DUF1329"/>
    <property type="match status" value="1"/>
</dbReference>
<feature type="region of interest" description="Disordered" evidence="1">
    <location>
        <begin position="209"/>
        <end position="229"/>
    </location>
</feature>
<dbReference type="OrthoDB" id="6751304at2"/>
<reference evidence="4" key="1">
    <citation type="submission" date="2018-09" db="EMBL/GenBank/DDBJ databases">
        <authorList>
            <person name="Zhu H."/>
        </authorList>
    </citation>
    <scope>NUCLEOTIDE SEQUENCE [LARGE SCALE GENOMIC DNA]</scope>
    <source>
        <strain evidence="4">K1R23-30</strain>
    </source>
</reference>
<evidence type="ECO:0000313" key="3">
    <source>
        <dbReference type="EMBL" id="RJF98545.1"/>
    </source>
</evidence>
<keyword evidence="4" id="KW-1185">Reference proteome</keyword>
<dbReference type="EMBL" id="QYUO01000001">
    <property type="protein sequence ID" value="RJF98545.1"/>
    <property type="molecule type" value="Genomic_DNA"/>
</dbReference>
<dbReference type="Gene3D" id="2.50.20.10">
    <property type="entry name" value="Lipoprotein localisation LolA/LolB/LppX"/>
    <property type="match status" value="1"/>
</dbReference>
<comment type="caution">
    <text evidence="3">The sequence shown here is derived from an EMBL/GenBank/DDBJ whole genome shotgun (WGS) entry which is preliminary data.</text>
</comment>
<evidence type="ECO:0000256" key="1">
    <source>
        <dbReference type="SAM" id="MobiDB-lite"/>
    </source>
</evidence>
<organism evidence="3 4">
    <name type="scientific">Noviherbaspirillum saxi</name>
    <dbReference type="NCBI Taxonomy" id="2320863"/>
    <lineage>
        <taxon>Bacteria</taxon>
        <taxon>Pseudomonadati</taxon>
        <taxon>Pseudomonadota</taxon>
        <taxon>Betaproteobacteria</taxon>
        <taxon>Burkholderiales</taxon>
        <taxon>Oxalobacteraceae</taxon>
        <taxon>Noviherbaspirillum</taxon>
    </lineage>
</organism>
<keyword evidence="2" id="KW-0732">Signal</keyword>
<dbReference type="InterPro" id="IPR010752">
    <property type="entry name" value="DUF1329"/>
</dbReference>
<evidence type="ECO:0000313" key="4">
    <source>
        <dbReference type="Proteomes" id="UP000265955"/>
    </source>
</evidence>
<proteinExistence type="predicted"/>
<evidence type="ECO:0000256" key="2">
    <source>
        <dbReference type="SAM" id="SignalP"/>
    </source>
</evidence>
<name>A0A3A3G8S0_9BURK</name>
<feature type="signal peptide" evidence="2">
    <location>
        <begin position="1"/>
        <end position="23"/>
    </location>
</feature>